<feature type="compositionally biased region" description="Acidic residues" evidence="1">
    <location>
        <begin position="33"/>
        <end position="53"/>
    </location>
</feature>
<feature type="compositionally biased region" description="Basic and acidic residues" evidence="1">
    <location>
        <begin position="586"/>
        <end position="595"/>
    </location>
</feature>
<feature type="compositionally biased region" description="Acidic residues" evidence="1">
    <location>
        <begin position="79"/>
        <end position="107"/>
    </location>
</feature>
<name>A0AAN6Y500_9PEZI</name>
<evidence type="ECO:0000256" key="1">
    <source>
        <dbReference type="SAM" id="MobiDB-lite"/>
    </source>
</evidence>
<feature type="region of interest" description="Disordered" evidence="1">
    <location>
        <begin position="433"/>
        <end position="472"/>
    </location>
</feature>
<protein>
    <submittedName>
        <fullName evidence="2">Uncharacterized protein</fullName>
    </submittedName>
</protein>
<accession>A0AAN6Y500</accession>
<comment type="caution">
    <text evidence="2">The sequence shown here is derived from an EMBL/GenBank/DDBJ whole genome shotgun (WGS) entry which is preliminary data.</text>
</comment>
<dbReference type="Proteomes" id="UP001301769">
    <property type="component" value="Unassembled WGS sequence"/>
</dbReference>
<feature type="region of interest" description="Disordered" evidence="1">
    <location>
        <begin position="247"/>
        <end position="317"/>
    </location>
</feature>
<feature type="compositionally biased region" description="Basic and acidic residues" evidence="1">
    <location>
        <begin position="54"/>
        <end position="63"/>
    </location>
</feature>
<feature type="region of interest" description="Disordered" evidence="1">
    <location>
        <begin position="548"/>
        <end position="595"/>
    </location>
</feature>
<feature type="compositionally biased region" description="Acidic residues" evidence="1">
    <location>
        <begin position="249"/>
        <end position="272"/>
    </location>
</feature>
<evidence type="ECO:0000313" key="3">
    <source>
        <dbReference type="Proteomes" id="UP001301769"/>
    </source>
</evidence>
<dbReference type="EMBL" id="MU858182">
    <property type="protein sequence ID" value="KAK4210197.1"/>
    <property type="molecule type" value="Genomic_DNA"/>
</dbReference>
<reference evidence="2" key="2">
    <citation type="submission" date="2023-05" db="EMBL/GenBank/DDBJ databases">
        <authorList>
            <consortium name="Lawrence Berkeley National Laboratory"/>
            <person name="Steindorff A."/>
            <person name="Hensen N."/>
            <person name="Bonometti L."/>
            <person name="Westerberg I."/>
            <person name="Brannstrom I.O."/>
            <person name="Guillou S."/>
            <person name="Cros-Aarteil S."/>
            <person name="Calhoun S."/>
            <person name="Haridas S."/>
            <person name="Kuo A."/>
            <person name="Mondo S."/>
            <person name="Pangilinan J."/>
            <person name="Riley R."/>
            <person name="Labutti K."/>
            <person name="Andreopoulos B."/>
            <person name="Lipzen A."/>
            <person name="Chen C."/>
            <person name="Yanf M."/>
            <person name="Daum C."/>
            <person name="Ng V."/>
            <person name="Clum A."/>
            <person name="Ohm R."/>
            <person name="Martin F."/>
            <person name="Silar P."/>
            <person name="Natvig D."/>
            <person name="Lalanne C."/>
            <person name="Gautier V."/>
            <person name="Ament-Velasquez S.L."/>
            <person name="Kruys A."/>
            <person name="Hutchinson M.I."/>
            <person name="Powell A.J."/>
            <person name="Barry K."/>
            <person name="Miller A.N."/>
            <person name="Grigoriev I.V."/>
            <person name="Debuchy R."/>
            <person name="Gladieux P."/>
            <person name="Thoren M.H."/>
            <person name="Johannesson H."/>
        </authorList>
    </citation>
    <scope>NUCLEOTIDE SEQUENCE</scope>
    <source>
        <strain evidence="2">PSN293</strain>
    </source>
</reference>
<organism evidence="2 3">
    <name type="scientific">Rhypophila decipiens</name>
    <dbReference type="NCBI Taxonomy" id="261697"/>
    <lineage>
        <taxon>Eukaryota</taxon>
        <taxon>Fungi</taxon>
        <taxon>Dikarya</taxon>
        <taxon>Ascomycota</taxon>
        <taxon>Pezizomycotina</taxon>
        <taxon>Sordariomycetes</taxon>
        <taxon>Sordariomycetidae</taxon>
        <taxon>Sordariales</taxon>
        <taxon>Naviculisporaceae</taxon>
        <taxon>Rhypophila</taxon>
    </lineage>
</organism>
<sequence>MSRNIRIKIPRTPVKIAKRRLSDSSDSSSLNLSDDDGYSGVEDVSESDEDDEERVYAAEEDHIITNALRKQAPPRPVEESDDADEEDGDEEDEEDDDDDAEEEDDAADEHASWDGILTDPEDNVVEQPASYFDQAAEVEKHVRFTGVPDSDSESTTTEDDINDFFPDIFVAQNSLDPAFRKEIENDDNSSNSGSFWDFQSGSQEFYEVDSDNERIAQVSEDTTPTVTPMASHPPTEASTPVVLFHNDSDFDDLDELDGYESDGETTEEEDISEPLIRRKQIRRPQSVELTSESETERATPSRPGKPHTGKFKLDTDNKPMAVLNPLTRKMMIFTPQRNNRLDLSPESFNLSLPQPDLAGCAPILSNPGYLMMGAMLSHNTFGDFMNTQPFGPAEAFFPLTSDALTEDSDYSELAEEDEEESKLEIEDFITFHQDSSDREDAPANDYFGEAASSPTRPTTAASGVSAATDAGADADASGDVLHPLLNHFNNNSNAVGAFRRNQINQLTLSKKMSEESREFGSLYSDGPVCGAIKSTCLEAVNALMTPGRKKKRSNTVAGFADTSPAPLSQKRKASNYMDATHKRHRSISDMESMHI</sequence>
<feature type="compositionally biased region" description="Low complexity" evidence="1">
    <location>
        <begin position="450"/>
        <end position="472"/>
    </location>
</feature>
<keyword evidence="3" id="KW-1185">Reference proteome</keyword>
<proteinExistence type="predicted"/>
<evidence type="ECO:0000313" key="2">
    <source>
        <dbReference type="EMBL" id="KAK4210197.1"/>
    </source>
</evidence>
<dbReference type="AlphaFoldDB" id="A0AAN6Y500"/>
<feature type="region of interest" description="Disordered" evidence="1">
    <location>
        <begin position="1"/>
        <end position="133"/>
    </location>
</feature>
<reference evidence="2" key="1">
    <citation type="journal article" date="2023" name="Mol. Phylogenet. Evol.">
        <title>Genome-scale phylogeny and comparative genomics of the fungal order Sordariales.</title>
        <authorList>
            <person name="Hensen N."/>
            <person name="Bonometti L."/>
            <person name="Westerberg I."/>
            <person name="Brannstrom I.O."/>
            <person name="Guillou S."/>
            <person name="Cros-Aarteil S."/>
            <person name="Calhoun S."/>
            <person name="Haridas S."/>
            <person name="Kuo A."/>
            <person name="Mondo S."/>
            <person name="Pangilinan J."/>
            <person name="Riley R."/>
            <person name="LaButti K."/>
            <person name="Andreopoulos B."/>
            <person name="Lipzen A."/>
            <person name="Chen C."/>
            <person name="Yan M."/>
            <person name="Daum C."/>
            <person name="Ng V."/>
            <person name="Clum A."/>
            <person name="Steindorff A."/>
            <person name="Ohm R.A."/>
            <person name="Martin F."/>
            <person name="Silar P."/>
            <person name="Natvig D.O."/>
            <person name="Lalanne C."/>
            <person name="Gautier V."/>
            <person name="Ament-Velasquez S.L."/>
            <person name="Kruys A."/>
            <person name="Hutchinson M.I."/>
            <person name="Powell A.J."/>
            <person name="Barry K."/>
            <person name="Miller A.N."/>
            <person name="Grigoriev I.V."/>
            <person name="Debuchy R."/>
            <person name="Gladieux P."/>
            <person name="Hiltunen Thoren M."/>
            <person name="Johannesson H."/>
        </authorList>
    </citation>
    <scope>NUCLEOTIDE SEQUENCE</scope>
    <source>
        <strain evidence="2">PSN293</strain>
    </source>
</reference>
<gene>
    <name evidence="2" type="ORF">QBC37DRAFT_37530</name>
</gene>